<proteinExistence type="predicted"/>
<comment type="caution">
    <text evidence="1">The sequence shown here is derived from an EMBL/GenBank/DDBJ whole genome shotgun (WGS) entry which is preliminary data.</text>
</comment>
<protein>
    <submittedName>
        <fullName evidence="1">Uncharacterized protein</fullName>
    </submittedName>
</protein>
<evidence type="ECO:0000313" key="2">
    <source>
        <dbReference type="Proteomes" id="UP000029843"/>
    </source>
</evidence>
<name>A0A099KYH8_COLPS</name>
<dbReference type="AlphaFoldDB" id="A0A099KYH8"/>
<gene>
    <name evidence="1" type="ORF">ND2E_1887</name>
</gene>
<sequence>MDCQVQYLLLPPKGEFVLVAASPDDNYIFASWLEGYTSKAYSFFNTKGYVFNCSENIKKKA</sequence>
<dbReference type="Proteomes" id="UP000029843">
    <property type="component" value="Unassembled WGS sequence"/>
</dbReference>
<accession>A0A099KYH8</accession>
<evidence type="ECO:0000313" key="1">
    <source>
        <dbReference type="EMBL" id="KGJ94698.1"/>
    </source>
</evidence>
<organism evidence="1 2">
    <name type="scientific">Colwellia psychrerythraea</name>
    <name type="common">Vibrio psychroerythus</name>
    <dbReference type="NCBI Taxonomy" id="28229"/>
    <lineage>
        <taxon>Bacteria</taxon>
        <taxon>Pseudomonadati</taxon>
        <taxon>Pseudomonadota</taxon>
        <taxon>Gammaproteobacteria</taxon>
        <taxon>Alteromonadales</taxon>
        <taxon>Colwelliaceae</taxon>
        <taxon>Colwellia</taxon>
    </lineage>
</organism>
<dbReference type="RefSeq" id="WP_033092615.1">
    <property type="nucleotide sequence ID" value="NZ_JQED01000005.1"/>
</dbReference>
<dbReference type="EMBL" id="JQED01000005">
    <property type="protein sequence ID" value="KGJ94698.1"/>
    <property type="molecule type" value="Genomic_DNA"/>
</dbReference>
<reference evidence="1 2" key="1">
    <citation type="submission" date="2014-08" db="EMBL/GenBank/DDBJ databases">
        <title>Genomic and Phenotypic Diversity of Colwellia psychrerythraea strains from Disparate Marine Basins.</title>
        <authorList>
            <person name="Techtmann S.M."/>
            <person name="Stelling S.C."/>
            <person name="Utturkar S.M."/>
            <person name="Alshibli N."/>
            <person name="Harris A."/>
            <person name="Brown S.D."/>
            <person name="Hazen T.C."/>
        </authorList>
    </citation>
    <scope>NUCLEOTIDE SEQUENCE [LARGE SCALE GENOMIC DNA]</scope>
    <source>
        <strain evidence="1 2">ND2E</strain>
    </source>
</reference>
<dbReference type="PATRIC" id="fig|28229.4.peg.906"/>